<keyword evidence="1" id="KW-0472">Membrane</keyword>
<proteinExistence type="predicted"/>
<evidence type="ECO:0000313" key="2">
    <source>
        <dbReference type="EMBL" id="KAA9105993.1"/>
    </source>
</evidence>
<dbReference type="AlphaFoldDB" id="A0A5J5IZ98"/>
<evidence type="ECO:0000256" key="1">
    <source>
        <dbReference type="SAM" id="Phobius"/>
    </source>
</evidence>
<keyword evidence="1" id="KW-1133">Transmembrane helix</keyword>
<dbReference type="RefSeq" id="WP_150450135.1">
    <property type="nucleotide sequence ID" value="NZ_VYSA01000004.1"/>
</dbReference>
<protein>
    <submittedName>
        <fullName evidence="2">Uncharacterized protein</fullName>
    </submittedName>
</protein>
<feature type="transmembrane region" description="Helical" evidence="1">
    <location>
        <begin position="12"/>
        <end position="38"/>
    </location>
</feature>
<comment type="caution">
    <text evidence="2">The sequence shown here is derived from an EMBL/GenBank/DDBJ whole genome shotgun (WGS) entry which is preliminary data.</text>
</comment>
<evidence type="ECO:0000313" key="3">
    <source>
        <dbReference type="Proteomes" id="UP000325827"/>
    </source>
</evidence>
<dbReference type="EMBL" id="VYSA01000004">
    <property type="protein sequence ID" value="KAA9105993.1"/>
    <property type="molecule type" value="Genomic_DNA"/>
</dbReference>
<keyword evidence="3" id="KW-1185">Reference proteome</keyword>
<dbReference type="OrthoDB" id="5074435at2"/>
<reference evidence="3" key="1">
    <citation type="submission" date="2019-09" db="EMBL/GenBank/DDBJ databases">
        <title>Mumia zhuanghuii sp. nov. isolated from the intestinal contents of plateau pika (Ochotona curzoniae) in the Qinghai-Tibet plateau of China.</title>
        <authorList>
            <person name="Tian Z."/>
        </authorList>
    </citation>
    <scope>NUCLEOTIDE SEQUENCE [LARGE SCALE GENOMIC DNA]</scope>
    <source>
        <strain evidence="3">JCM 30598</strain>
    </source>
</reference>
<gene>
    <name evidence="2" type="ORF">F6B43_16680</name>
</gene>
<name>A0A5J5IZ98_9MICO</name>
<keyword evidence="1" id="KW-0812">Transmembrane</keyword>
<sequence>MESLSDWLIGLFASWTTVAQVAVVFLAIVVVIGVAVMTNLKWGKIIVTGLAAAVVVMLVNGGITLFSDRLNTEVNTAPASHTIQLTSDEANVWSLPELAEPAV</sequence>
<dbReference type="Proteomes" id="UP000325827">
    <property type="component" value="Unassembled WGS sequence"/>
</dbReference>
<organism evidence="2 3">
    <name type="scientific">Microbacterium rhizomatis</name>
    <dbReference type="NCBI Taxonomy" id="1631477"/>
    <lineage>
        <taxon>Bacteria</taxon>
        <taxon>Bacillati</taxon>
        <taxon>Actinomycetota</taxon>
        <taxon>Actinomycetes</taxon>
        <taxon>Micrococcales</taxon>
        <taxon>Microbacteriaceae</taxon>
        <taxon>Microbacterium</taxon>
    </lineage>
</organism>
<feature type="transmembrane region" description="Helical" evidence="1">
    <location>
        <begin position="45"/>
        <end position="66"/>
    </location>
</feature>
<accession>A0A5J5IZ98</accession>